<dbReference type="Proteomes" id="UP000269721">
    <property type="component" value="Unassembled WGS sequence"/>
</dbReference>
<keyword evidence="1" id="KW-0472">Membrane</keyword>
<accession>A0A4P9WNV0</accession>
<feature type="transmembrane region" description="Helical" evidence="1">
    <location>
        <begin position="170"/>
        <end position="191"/>
    </location>
</feature>
<organism evidence="2 3">
    <name type="scientific">Blyttiomyces helicus</name>
    <dbReference type="NCBI Taxonomy" id="388810"/>
    <lineage>
        <taxon>Eukaryota</taxon>
        <taxon>Fungi</taxon>
        <taxon>Fungi incertae sedis</taxon>
        <taxon>Chytridiomycota</taxon>
        <taxon>Chytridiomycota incertae sedis</taxon>
        <taxon>Chytridiomycetes</taxon>
        <taxon>Chytridiomycetes incertae sedis</taxon>
        <taxon>Blyttiomyces</taxon>
    </lineage>
</organism>
<evidence type="ECO:0000256" key="1">
    <source>
        <dbReference type="SAM" id="Phobius"/>
    </source>
</evidence>
<evidence type="ECO:0000313" key="3">
    <source>
        <dbReference type="Proteomes" id="UP000269721"/>
    </source>
</evidence>
<keyword evidence="1" id="KW-1133">Transmembrane helix</keyword>
<gene>
    <name evidence="2" type="ORF">BDK51DRAFT_32045</name>
</gene>
<protein>
    <submittedName>
        <fullName evidence="2">Uncharacterized protein</fullName>
    </submittedName>
</protein>
<dbReference type="EMBL" id="KZ993814">
    <property type="protein sequence ID" value="RKO94821.1"/>
    <property type="molecule type" value="Genomic_DNA"/>
</dbReference>
<name>A0A4P9WNV0_9FUNG</name>
<evidence type="ECO:0000313" key="2">
    <source>
        <dbReference type="EMBL" id="RKO94821.1"/>
    </source>
</evidence>
<reference evidence="3" key="1">
    <citation type="journal article" date="2018" name="Nat. Microbiol.">
        <title>Leveraging single-cell genomics to expand the fungal tree of life.</title>
        <authorList>
            <person name="Ahrendt S.R."/>
            <person name="Quandt C.A."/>
            <person name="Ciobanu D."/>
            <person name="Clum A."/>
            <person name="Salamov A."/>
            <person name="Andreopoulos B."/>
            <person name="Cheng J.F."/>
            <person name="Woyke T."/>
            <person name="Pelin A."/>
            <person name="Henrissat B."/>
            <person name="Reynolds N.K."/>
            <person name="Benny G.L."/>
            <person name="Smith M.E."/>
            <person name="James T.Y."/>
            <person name="Grigoriev I.V."/>
        </authorList>
    </citation>
    <scope>NUCLEOTIDE SEQUENCE [LARGE SCALE GENOMIC DNA]</scope>
</reference>
<keyword evidence="1" id="KW-0812">Transmembrane</keyword>
<dbReference type="AlphaFoldDB" id="A0A4P9WNV0"/>
<sequence length="195" mass="21280">MLGCEEVPAKPRVTTNRAGEQCWGSEGPILGIRADRVGSEGDLGVQDVVVFCHSRNFVVGNNQAGMFLELVEGNPELCKTCDKCQEFEFLFDSFDYIFEEEFRWYCFLENTPGVPGATGTLPVISAISQSTKVNRAMAKFLVEVVKVMRPSCYVSHDDGYSYVDVILCSGGVVIVAVVAVVVVVVVVFCGANQMN</sequence>
<proteinExistence type="predicted"/>
<keyword evidence="3" id="KW-1185">Reference proteome</keyword>